<evidence type="ECO:0000313" key="2">
    <source>
        <dbReference type="EMBL" id="CAI8017787.1"/>
    </source>
</evidence>
<protein>
    <submittedName>
        <fullName evidence="2">Uncharacterized protein</fullName>
    </submittedName>
</protein>
<sequence>MGGGLRWGFTHHPVHHHCLPSLPTYPSTGGGRGLPCGLLCRLSADKATGDWEEVPGDPLSGEFSRGTELQPQ</sequence>
<keyword evidence="3" id="KW-1185">Reference proteome</keyword>
<evidence type="ECO:0000313" key="3">
    <source>
        <dbReference type="Proteomes" id="UP001174909"/>
    </source>
</evidence>
<dbReference type="Proteomes" id="UP001174909">
    <property type="component" value="Unassembled WGS sequence"/>
</dbReference>
<evidence type="ECO:0000256" key="1">
    <source>
        <dbReference type="SAM" id="MobiDB-lite"/>
    </source>
</evidence>
<organism evidence="2 3">
    <name type="scientific">Geodia barretti</name>
    <name type="common">Barrett's horny sponge</name>
    <dbReference type="NCBI Taxonomy" id="519541"/>
    <lineage>
        <taxon>Eukaryota</taxon>
        <taxon>Metazoa</taxon>
        <taxon>Porifera</taxon>
        <taxon>Demospongiae</taxon>
        <taxon>Heteroscleromorpha</taxon>
        <taxon>Tetractinellida</taxon>
        <taxon>Astrophorina</taxon>
        <taxon>Geodiidae</taxon>
        <taxon>Geodia</taxon>
    </lineage>
</organism>
<dbReference type="EMBL" id="CASHTH010001656">
    <property type="protein sequence ID" value="CAI8017787.1"/>
    <property type="molecule type" value="Genomic_DNA"/>
</dbReference>
<proteinExistence type="predicted"/>
<dbReference type="AlphaFoldDB" id="A0AA35WL36"/>
<reference evidence="2" key="1">
    <citation type="submission" date="2023-03" db="EMBL/GenBank/DDBJ databases">
        <authorList>
            <person name="Steffen K."/>
            <person name="Cardenas P."/>
        </authorList>
    </citation>
    <scope>NUCLEOTIDE SEQUENCE</scope>
</reference>
<accession>A0AA35WL36</accession>
<name>A0AA35WL36_GEOBA</name>
<gene>
    <name evidence="2" type="ORF">GBAR_LOCUS10741</name>
</gene>
<feature type="region of interest" description="Disordered" evidence="1">
    <location>
        <begin position="50"/>
        <end position="72"/>
    </location>
</feature>
<comment type="caution">
    <text evidence="2">The sequence shown here is derived from an EMBL/GenBank/DDBJ whole genome shotgun (WGS) entry which is preliminary data.</text>
</comment>